<feature type="transmembrane region" description="Helical" evidence="1">
    <location>
        <begin position="12"/>
        <end position="31"/>
    </location>
</feature>
<name>A0ABM6RTZ1_9FIRM</name>
<keyword evidence="1" id="KW-0812">Transmembrane</keyword>
<organism evidence="2 3">
    <name type="scientific">Sulfobacillus thermotolerans</name>
    <dbReference type="NCBI Taxonomy" id="338644"/>
    <lineage>
        <taxon>Bacteria</taxon>
        <taxon>Bacillati</taxon>
        <taxon>Bacillota</taxon>
        <taxon>Clostridia</taxon>
        <taxon>Eubacteriales</taxon>
        <taxon>Clostridiales Family XVII. Incertae Sedis</taxon>
        <taxon>Sulfobacillus</taxon>
    </lineage>
</organism>
<dbReference type="EMBL" id="CP019454">
    <property type="protein sequence ID" value="AUW94944.1"/>
    <property type="molecule type" value="Genomic_DNA"/>
</dbReference>
<evidence type="ECO:0008006" key="4">
    <source>
        <dbReference type="Google" id="ProtNLM"/>
    </source>
</evidence>
<evidence type="ECO:0000256" key="1">
    <source>
        <dbReference type="SAM" id="Phobius"/>
    </source>
</evidence>
<keyword evidence="1" id="KW-0472">Membrane</keyword>
<accession>A0ABM6RTZ1</accession>
<evidence type="ECO:0000313" key="2">
    <source>
        <dbReference type="EMBL" id="AUW94944.1"/>
    </source>
</evidence>
<keyword evidence="3" id="KW-1185">Reference proteome</keyword>
<reference evidence="2 3" key="1">
    <citation type="journal article" date="2019" name="Sci. Rep.">
        <title>Sulfobacillus thermotolerans: new insights into resistance and metabolic capacities of acidophilic chemolithotrophs.</title>
        <authorList>
            <person name="Panyushkina A.E."/>
            <person name="Babenko V.V."/>
            <person name="Nikitina A.S."/>
            <person name="Selezneva O.V."/>
            <person name="Tsaplina I.A."/>
            <person name="Letarova M.A."/>
            <person name="Kostryukova E.S."/>
            <person name="Letarov A.V."/>
        </authorList>
    </citation>
    <scope>NUCLEOTIDE SEQUENCE [LARGE SCALE GENOMIC DNA]</scope>
    <source>
        <strain evidence="2 3">Kr1</strain>
    </source>
</reference>
<evidence type="ECO:0000313" key="3">
    <source>
        <dbReference type="Proteomes" id="UP000325292"/>
    </source>
</evidence>
<protein>
    <recommendedName>
        <fullName evidence="4">Protein-export membrane protein SecG</fullName>
    </recommendedName>
</protein>
<proteinExistence type="predicted"/>
<dbReference type="Proteomes" id="UP000325292">
    <property type="component" value="Chromosome"/>
</dbReference>
<sequence length="67" mass="7535">MIVRTIKNVIEMMIELILVILIIMVLAIFLVEMLSVATHGFHSSPTNLGQAAQHALLMTIQVLKKFF</sequence>
<keyword evidence="1" id="KW-1133">Transmembrane helix</keyword>
<gene>
    <name evidence="2" type="ORF">BXT84_14090</name>
</gene>